<gene>
    <name evidence="1" type="ORF">F4821DRAFT_243995</name>
</gene>
<evidence type="ECO:0000313" key="2">
    <source>
        <dbReference type="Proteomes" id="UP001497680"/>
    </source>
</evidence>
<evidence type="ECO:0000313" key="1">
    <source>
        <dbReference type="EMBL" id="KAI6083807.1"/>
    </source>
</evidence>
<organism evidence="1 2">
    <name type="scientific">Hypoxylon rubiginosum</name>
    <dbReference type="NCBI Taxonomy" id="110542"/>
    <lineage>
        <taxon>Eukaryota</taxon>
        <taxon>Fungi</taxon>
        <taxon>Dikarya</taxon>
        <taxon>Ascomycota</taxon>
        <taxon>Pezizomycotina</taxon>
        <taxon>Sordariomycetes</taxon>
        <taxon>Xylariomycetidae</taxon>
        <taxon>Xylariales</taxon>
        <taxon>Hypoxylaceae</taxon>
        <taxon>Hypoxylon</taxon>
    </lineage>
</organism>
<comment type="caution">
    <text evidence="1">The sequence shown here is derived from an EMBL/GenBank/DDBJ whole genome shotgun (WGS) entry which is preliminary data.</text>
</comment>
<keyword evidence="2" id="KW-1185">Reference proteome</keyword>
<dbReference type="Proteomes" id="UP001497680">
    <property type="component" value="Unassembled WGS sequence"/>
</dbReference>
<protein>
    <submittedName>
        <fullName evidence="1">Uncharacterized protein</fullName>
    </submittedName>
</protein>
<reference evidence="1 2" key="1">
    <citation type="journal article" date="2022" name="New Phytol.">
        <title>Ecological generalism drives hyperdiversity of secondary metabolite gene clusters in xylarialean endophytes.</title>
        <authorList>
            <person name="Franco M.E.E."/>
            <person name="Wisecaver J.H."/>
            <person name="Arnold A.E."/>
            <person name="Ju Y.M."/>
            <person name="Slot J.C."/>
            <person name="Ahrendt S."/>
            <person name="Moore L.P."/>
            <person name="Eastman K.E."/>
            <person name="Scott K."/>
            <person name="Konkel Z."/>
            <person name="Mondo S.J."/>
            <person name="Kuo A."/>
            <person name="Hayes R.D."/>
            <person name="Haridas S."/>
            <person name="Andreopoulos B."/>
            <person name="Riley R."/>
            <person name="LaButti K."/>
            <person name="Pangilinan J."/>
            <person name="Lipzen A."/>
            <person name="Amirebrahimi M."/>
            <person name="Yan J."/>
            <person name="Adam C."/>
            <person name="Keymanesh K."/>
            <person name="Ng V."/>
            <person name="Louie K."/>
            <person name="Northen T."/>
            <person name="Drula E."/>
            <person name="Henrissat B."/>
            <person name="Hsieh H.M."/>
            <person name="Youens-Clark K."/>
            <person name="Lutzoni F."/>
            <person name="Miadlikowska J."/>
            <person name="Eastwood D.C."/>
            <person name="Hamelin R.C."/>
            <person name="Grigoriev I.V."/>
            <person name="U'Ren J.M."/>
        </authorList>
    </citation>
    <scope>NUCLEOTIDE SEQUENCE [LARGE SCALE GENOMIC DNA]</scope>
    <source>
        <strain evidence="1 2">ER1909</strain>
    </source>
</reference>
<sequence length="208" mass="23662">MHNKQRDEIVIFSKYLSYTLNHVAEYGCNAFKPRSTQVKLPELRKQVLRKQACEWKTTVLNSLAVVYLREEAPGPPIHSQSHRGLFNRNDYLSLSLFVEDIPSHPRRISSHHIPSHTLPRHCHIIPLLLHHPFSAARSCPTKQIGVTRGSTGIQPILSFPSPKPLKGAIPCMLIIPDVARPKRKEGIEIVKLLFFFPPFPKSRCEASK</sequence>
<name>A0ACC0CTJ7_9PEZI</name>
<accession>A0ACC0CTJ7</accession>
<proteinExistence type="predicted"/>
<dbReference type="EMBL" id="MU394346">
    <property type="protein sequence ID" value="KAI6083807.1"/>
    <property type="molecule type" value="Genomic_DNA"/>
</dbReference>